<proteinExistence type="predicted"/>
<dbReference type="RefSeq" id="WP_345729780.1">
    <property type="nucleotide sequence ID" value="NZ_BAAAYN010000025.1"/>
</dbReference>
<accession>A0ABP6T256</accession>
<sequence>MTSEQDSQGFGAAVPKPGPPPAPKPGPPSPSLVADSAAAEEQVAAVLAHLDDLDERPIAEHVAAYETVHRTLQDTLAAVDGS</sequence>
<reference evidence="3" key="1">
    <citation type="journal article" date="2019" name="Int. J. Syst. Evol. Microbiol.">
        <title>The Global Catalogue of Microorganisms (GCM) 10K type strain sequencing project: providing services to taxonomists for standard genome sequencing and annotation.</title>
        <authorList>
            <consortium name="The Broad Institute Genomics Platform"/>
            <consortium name="The Broad Institute Genome Sequencing Center for Infectious Disease"/>
            <person name="Wu L."/>
            <person name="Ma J."/>
        </authorList>
    </citation>
    <scope>NUCLEOTIDE SEQUENCE [LARGE SCALE GENOMIC DNA]</scope>
    <source>
        <strain evidence="3">JCM 9458</strain>
    </source>
</reference>
<dbReference type="Proteomes" id="UP001501676">
    <property type="component" value="Unassembled WGS sequence"/>
</dbReference>
<dbReference type="EMBL" id="BAAAYN010000025">
    <property type="protein sequence ID" value="GAA3389742.1"/>
    <property type="molecule type" value="Genomic_DNA"/>
</dbReference>
<comment type="caution">
    <text evidence="2">The sequence shown here is derived from an EMBL/GenBank/DDBJ whole genome shotgun (WGS) entry which is preliminary data.</text>
</comment>
<feature type="region of interest" description="Disordered" evidence="1">
    <location>
        <begin position="1"/>
        <end position="38"/>
    </location>
</feature>
<evidence type="ECO:0000313" key="2">
    <source>
        <dbReference type="EMBL" id="GAA3389742.1"/>
    </source>
</evidence>
<organism evidence="2 3">
    <name type="scientific">Cryptosporangium minutisporangium</name>
    <dbReference type="NCBI Taxonomy" id="113569"/>
    <lineage>
        <taxon>Bacteria</taxon>
        <taxon>Bacillati</taxon>
        <taxon>Actinomycetota</taxon>
        <taxon>Actinomycetes</taxon>
        <taxon>Cryptosporangiales</taxon>
        <taxon>Cryptosporangiaceae</taxon>
        <taxon>Cryptosporangium</taxon>
    </lineage>
</organism>
<feature type="compositionally biased region" description="Pro residues" evidence="1">
    <location>
        <begin position="16"/>
        <end position="30"/>
    </location>
</feature>
<evidence type="ECO:0000256" key="1">
    <source>
        <dbReference type="SAM" id="MobiDB-lite"/>
    </source>
</evidence>
<gene>
    <name evidence="2" type="ORF">GCM10020369_41050</name>
</gene>
<keyword evidence="3" id="KW-1185">Reference proteome</keyword>
<protein>
    <submittedName>
        <fullName evidence="2">Uncharacterized protein</fullName>
    </submittedName>
</protein>
<evidence type="ECO:0000313" key="3">
    <source>
        <dbReference type="Proteomes" id="UP001501676"/>
    </source>
</evidence>
<name>A0ABP6T256_9ACTN</name>